<evidence type="ECO:0000256" key="5">
    <source>
        <dbReference type="ARBA" id="ARBA00023237"/>
    </source>
</evidence>
<evidence type="ECO:0000259" key="6">
    <source>
        <dbReference type="Pfam" id="PF07980"/>
    </source>
</evidence>
<evidence type="ECO:0000313" key="9">
    <source>
        <dbReference type="Proteomes" id="UP000199673"/>
    </source>
</evidence>
<organism evidence="8 9">
    <name type="scientific">Algoriphagus locisalis</name>
    <dbReference type="NCBI Taxonomy" id="305507"/>
    <lineage>
        <taxon>Bacteria</taxon>
        <taxon>Pseudomonadati</taxon>
        <taxon>Bacteroidota</taxon>
        <taxon>Cytophagia</taxon>
        <taxon>Cytophagales</taxon>
        <taxon>Cyclobacteriaceae</taxon>
        <taxon>Algoriphagus</taxon>
    </lineage>
</organism>
<dbReference type="GO" id="GO:0009279">
    <property type="term" value="C:cell outer membrane"/>
    <property type="evidence" value="ECO:0007669"/>
    <property type="project" value="UniProtKB-SubCell"/>
</dbReference>
<dbReference type="STRING" id="305507.SAMN04489724_0016"/>
<dbReference type="OrthoDB" id="621018at2"/>
<comment type="subcellular location">
    <subcellularLocation>
        <location evidence="1">Cell outer membrane</location>
    </subcellularLocation>
</comment>
<protein>
    <submittedName>
        <fullName evidence="8">Starch-binding associating with outer membrane</fullName>
    </submittedName>
</protein>
<keyword evidence="9" id="KW-1185">Reference proteome</keyword>
<feature type="domain" description="RagB/SusD" evidence="6">
    <location>
        <begin position="323"/>
        <end position="608"/>
    </location>
</feature>
<evidence type="ECO:0000256" key="4">
    <source>
        <dbReference type="ARBA" id="ARBA00023136"/>
    </source>
</evidence>
<keyword evidence="3" id="KW-0732">Signal</keyword>
<feature type="domain" description="SusD-like N-terminal" evidence="7">
    <location>
        <begin position="27"/>
        <end position="203"/>
    </location>
</feature>
<dbReference type="Gene3D" id="1.25.40.390">
    <property type="match status" value="1"/>
</dbReference>
<evidence type="ECO:0000313" key="8">
    <source>
        <dbReference type="EMBL" id="SFU18726.1"/>
    </source>
</evidence>
<name>A0A1I7E472_9BACT</name>
<dbReference type="AlphaFoldDB" id="A0A1I7E472"/>
<accession>A0A1I7E472</accession>
<dbReference type="EMBL" id="FPBF01000010">
    <property type="protein sequence ID" value="SFU18726.1"/>
    <property type="molecule type" value="Genomic_DNA"/>
</dbReference>
<dbReference type="RefSeq" id="WP_091697994.1">
    <property type="nucleotide sequence ID" value="NZ_FPBF01000010.1"/>
</dbReference>
<reference evidence="9" key="1">
    <citation type="submission" date="2016-10" db="EMBL/GenBank/DDBJ databases">
        <authorList>
            <person name="Varghese N."/>
            <person name="Submissions S."/>
        </authorList>
    </citation>
    <scope>NUCLEOTIDE SEQUENCE [LARGE SCALE GENOMIC DNA]</scope>
    <source>
        <strain evidence="9">DSM 23445</strain>
    </source>
</reference>
<keyword evidence="5" id="KW-0998">Cell outer membrane</keyword>
<dbReference type="InterPro" id="IPR033985">
    <property type="entry name" value="SusD-like_N"/>
</dbReference>
<dbReference type="Pfam" id="PF07980">
    <property type="entry name" value="SusD_RagB"/>
    <property type="match status" value="1"/>
</dbReference>
<evidence type="ECO:0000256" key="3">
    <source>
        <dbReference type="ARBA" id="ARBA00022729"/>
    </source>
</evidence>
<dbReference type="InterPro" id="IPR011990">
    <property type="entry name" value="TPR-like_helical_dom_sf"/>
</dbReference>
<proteinExistence type="inferred from homology"/>
<dbReference type="InterPro" id="IPR012944">
    <property type="entry name" value="SusD_RagB_dom"/>
</dbReference>
<comment type="similarity">
    <text evidence="2">Belongs to the SusD family.</text>
</comment>
<gene>
    <name evidence="8" type="ORF">SAMN04489724_0016</name>
</gene>
<sequence length="608" mass="69892">MNSIINKIGKYLTIVSIGFTLSCSEDFLDTVPDNITTLEDVFTNKGMTEQWLARIYNPLPDMWNQPYNQQWSGQSDEADYAWVFPAINSGAMTPDNTNHNVWSSYYQAIRYAAIFLENVDMNQEIPAEPNGERLVQQYKGEARFLRAYYYWLLMRQYGPVVLMGENSLPPDADFQIPRSTWDDGIAYVLSEMDLAMEDVPEKHLNPNNPQELDLAQTGRISKPIIKAIKSQILLFHASPLVNGNSDLAGLVNPDGTVLINQNYDANKWKLAADAAKEVIDLGYYSLYRVEDEDPFRAGFLSYRNLMFEGWRTEGIWLRASSDMYGNWERHSSPRNSNGNAWNGIAVPQEMVDAFRMSNGLRINDPNSGYSEEGFVEEGNNYYSPGTFNMYVGREPRFYVNVTFNGAYCPVVPNPGWSSVVEYFYTGNSGKQGATRDYPSTGYTARKNIHPNNDYRDGRSFARPAMNIRLGEIYLNYIEALNEYSPGHQDIFIYLNELRNRSGLPDYEGDTGQDAMREVIHIERQVELMFEGHRYWDVRRWKVADQPEYHQGGEFHGMDIDEGDGLSSPEFHQRSVVFTRAEWEDKNYWYPVPQSEIDRNKLLVQNPGY</sequence>
<dbReference type="Proteomes" id="UP000199673">
    <property type="component" value="Unassembled WGS sequence"/>
</dbReference>
<keyword evidence="4" id="KW-0472">Membrane</keyword>
<dbReference type="Pfam" id="PF14322">
    <property type="entry name" value="SusD-like_3"/>
    <property type="match status" value="1"/>
</dbReference>
<evidence type="ECO:0000259" key="7">
    <source>
        <dbReference type="Pfam" id="PF14322"/>
    </source>
</evidence>
<dbReference type="SUPFAM" id="SSF48452">
    <property type="entry name" value="TPR-like"/>
    <property type="match status" value="1"/>
</dbReference>
<dbReference type="PROSITE" id="PS51257">
    <property type="entry name" value="PROKAR_LIPOPROTEIN"/>
    <property type="match status" value="1"/>
</dbReference>
<evidence type="ECO:0000256" key="1">
    <source>
        <dbReference type="ARBA" id="ARBA00004442"/>
    </source>
</evidence>
<evidence type="ECO:0000256" key="2">
    <source>
        <dbReference type="ARBA" id="ARBA00006275"/>
    </source>
</evidence>